<dbReference type="RefSeq" id="WP_132434307.1">
    <property type="nucleotide sequence ID" value="NZ_SLWK01000009.1"/>
</dbReference>
<comment type="caution">
    <text evidence="3">The sequence shown here is derived from an EMBL/GenBank/DDBJ whole genome shotgun (WGS) entry which is preliminary data.</text>
</comment>
<evidence type="ECO:0000259" key="2">
    <source>
        <dbReference type="Pfam" id="PF20434"/>
    </source>
</evidence>
<protein>
    <submittedName>
        <fullName evidence="3">Acetyl esterase/lipase</fullName>
    </submittedName>
</protein>
<dbReference type="OrthoDB" id="9777975at2"/>
<dbReference type="InterPro" id="IPR050300">
    <property type="entry name" value="GDXG_lipolytic_enzyme"/>
</dbReference>
<dbReference type="InterPro" id="IPR029058">
    <property type="entry name" value="AB_hydrolase_fold"/>
</dbReference>
<evidence type="ECO:0000313" key="4">
    <source>
        <dbReference type="Proteomes" id="UP000295221"/>
    </source>
</evidence>
<proteinExistence type="predicted"/>
<dbReference type="GO" id="GO:0016787">
    <property type="term" value="F:hydrolase activity"/>
    <property type="evidence" value="ECO:0007669"/>
    <property type="project" value="UniProtKB-KW"/>
</dbReference>
<dbReference type="SUPFAM" id="SSF53474">
    <property type="entry name" value="alpha/beta-Hydrolases"/>
    <property type="match status" value="1"/>
</dbReference>
<reference evidence="3 4" key="1">
    <citation type="submission" date="2019-03" db="EMBL/GenBank/DDBJ databases">
        <title>Genomic Encyclopedia of Type Strains, Phase IV (KMG-IV): sequencing the most valuable type-strain genomes for metagenomic binning, comparative biology and taxonomic classification.</title>
        <authorList>
            <person name="Goeker M."/>
        </authorList>
    </citation>
    <scope>NUCLEOTIDE SEQUENCE [LARGE SCALE GENOMIC DNA]</scope>
    <source>
        <strain evidence="3 4">DSM 24179</strain>
    </source>
</reference>
<dbReference type="AlphaFoldDB" id="A0A4R2GG95"/>
<evidence type="ECO:0000256" key="1">
    <source>
        <dbReference type="ARBA" id="ARBA00022801"/>
    </source>
</evidence>
<sequence>MTLLSNKFPLLIFLFLLPYAMYGQLVEIDGIPRDTSFNLISEFKKQQINYPDISLAQKGDTSALTIHHDITYLQLENRSLKLDIIYLSHLEKSKLPTVLLIHGGGWRSGDKSMEHSMAMELARRGYVSICLEYRLSPEAFYPAAVEDVITAVRWVRANACSYPIDRQKLVLYGTSAGGQLASLVGTINGVDSVFNPPHHTEIDAVVNAVVNVDGLSAFIHPESGEGHDRPGRPSAATWWFNSTTEERPDLRYEASPITHVNPNSVPILFINSSIPRFGAGRDDMIEKLTEHGIYSQKYVHENTMHTFWLFQPWFEKTVELTDDFLKKVLTPLQE</sequence>
<dbReference type="Pfam" id="PF20434">
    <property type="entry name" value="BD-FAE"/>
    <property type="match status" value="1"/>
</dbReference>
<dbReference type="Proteomes" id="UP000295221">
    <property type="component" value="Unassembled WGS sequence"/>
</dbReference>
<organism evidence="3 4">
    <name type="scientific">Natronoflexus pectinivorans</name>
    <dbReference type="NCBI Taxonomy" id="682526"/>
    <lineage>
        <taxon>Bacteria</taxon>
        <taxon>Pseudomonadati</taxon>
        <taxon>Bacteroidota</taxon>
        <taxon>Bacteroidia</taxon>
        <taxon>Marinilabiliales</taxon>
        <taxon>Marinilabiliaceae</taxon>
        <taxon>Natronoflexus</taxon>
    </lineage>
</organism>
<dbReference type="EMBL" id="SLWK01000009">
    <property type="protein sequence ID" value="TCO07293.1"/>
    <property type="molecule type" value="Genomic_DNA"/>
</dbReference>
<keyword evidence="4" id="KW-1185">Reference proteome</keyword>
<feature type="domain" description="BD-FAE-like" evidence="2">
    <location>
        <begin position="85"/>
        <end position="271"/>
    </location>
</feature>
<keyword evidence="1" id="KW-0378">Hydrolase</keyword>
<accession>A0A4R2GG95</accession>
<dbReference type="Gene3D" id="3.40.50.1820">
    <property type="entry name" value="alpha/beta hydrolase"/>
    <property type="match status" value="1"/>
</dbReference>
<dbReference type="PANTHER" id="PTHR48081">
    <property type="entry name" value="AB HYDROLASE SUPERFAMILY PROTEIN C4A8.06C"/>
    <property type="match status" value="1"/>
</dbReference>
<dbReference type="PANTHER" id="PTHR48081:SF13">
    <property type="entry name" value="ALPHA_BETA HYDROLASE"/>
    <property type="match status" value="1"/>
</dbReference>
<evidence type="ECO:0000313" key="3">
    <source>
        <dbReference type="EMBL" id="TCO07293.1"/>
    </source>
</evidence>
<name>A0A4R2GG95_9BACT</name>
<dbReference type="InterPro" id="IPR049492">
    <property type="entry name" value="BD-FAE-like_dom"/>
</dbReference>
<gene>
    <name evidence="3" type="ORF">EV194_109111</name>
</gene>